<proteinExistence type="predicted"/>
<organism evidence="1 2">
    <name type="scientific">Tothia fuscella</name>
    <dbReference type="NCBI Taxonomy" id="1048955"/>
    <lineage>
        <taxon>Eukaryota</taxon>
        <taxon>Fungi</taxon>
        <taxon>Dikarya</taxon>
        <taxon>Ascomycota</taxon>
        <taxon>Pezizomycotina</taxon>
        <taxon>Dothideomycetes</taxon>
        <taxon>Pleosporomycetidae</taxon>
        <taxon>Venturiales</taxon>
        <taxon>Cylindrosympodiaceae</taxon>
        <taxon>Tothia</taxon>
    </lineage>
</organism>
<comment type="caution">
    <text evidence="1">The sequence shown here is derived from an EMBL/GenBank/DDBJ whole genome shotgun (WGS) entry which is preliminary data.</text>
</comment>
<keyword evidence="2" id="KW-1185">Reference proteome</keyword>
<protein>
    <submittedName>
        <fullName evidence="1">Uncharacterized protein</fullName>
    </submittedName>
</protein>
<dbReference type="EMBL" id="MU007018">
    <property type="protein sequence ID" value="KAF2434060.1"/>
    <property type="molecule type" value="Genomic_DNA"/>
</dbReference>
<reference evidence="1" key="1">
    <citation type="journal article" date="2020" name="Stud. Mycol.">
        <title>101 Dothideomycetes genomes: a test case for predicting lifestyles and emergence of pathogens.</title>
        <authorList>
            <person name="Haridas S."/>
            <person name="Albert R."/>
            <person name="Binder M."/>
            <person name="Bloem J."/>
            <person name="Labutti K."/>
            <person name="Salamov A."/>
            <person name="Andreopoulos B."/>
            <person name="Baker S."/>
            <person name="Barry K."/>
            <person name="Bills G."/>
            <person name="Bluhm B."/>
            <person name="Cannon C."/>
            <person name="Castanera R."/>
            <person name="Culley D."/>
            <person name="Daum C."/>
            <person name="Ezra D."/>
            <person name="Gonzalez J."/>
            <person name="Henrissat B."/>
            <person name="Kuo A."/>
            <person name="Liang C."/>
            <person name="Lipzen A."/>
            <person name="Lutzoni F."/>
            <person name="Magnuson J."/>
            <person name="Mondo S."/>
            <person name="Nolan M."/>
            <person name="Ohm R."/>
            <person name="Pangilinan J."/>
            <person name="Park H.-J."/>
            <person name="Ramirez L."/>
            <person name="Alfaro M."/>
            <person name="Sun H."/>
            <person name="Tritt A."/>
            <person name="Yoshinaga Y."/>
            <person name="Zwiers L.-H."/>
            <person name="Turgeon B."/>
            <person name="Goodwin S."/>
            <person name="Spatafora J."/>
            <person name="Crous P."/>
            <person name="Grigoriev I."/>
        </authorList>
    </citation>
    <scope>NUCLEOTIDE SEQUENCE</scope>
    <source>
        <strain evidence="1">CBS 130266</strain>
    </source>
</reference>
<evidence type="ECO:0000313" key="1">
    <source>
        <dbReference type="EMBL" id="KAF2434060.1"/>
    </source>
</evidence>
<dbReference type="OrthoDB" id="4955540at2759"/>
<dbReference type="AlphaFoldDB" id="A0A9P4U1P3"/>
<dbReference type="Proteomes" id="UP000800235">
    <property type="component" value="Unassembled WGS sequence"/>
</dbReference>
<evidence type="ECO:0000313" key="2">
    <source>
        <dbReference type="Proteomes" id="UP000800235"/>
    </source>
</evidence>
<sequence length="139" mass="15964">MSTINIVKYYFYKGMMPKDPEKLRFMIAVAYQTARDRQIFPKVVLIRSDVHDTTSIDGVHQKDPRRNHLTLYYKNEAQLNSGSHIASHGYVAGKEDLRLVEATHTEEKSDLTKRRKGKVVWPSADQLEEAPDVGYGHFA</sequence>
<gene>
    <name evidence="1" type="ORF">EJ08DRAFT_628192</name>
</gene>
<name>A0A9P4U1P3_9PEZI</name>
<accession>A0A9P4U1P3</accession>